<protein>
    <recommendedName>
        <fullName evidence="3">Transposase</fullName>
    </recommendedName>
</protein>
<keyword evidence="2" id="KW-1185">Reference proteome</keyword>
<organism evidence="1 2">
    <name type="scientific">Caerostris extrusa</name>
    <name type="common">Bark spider</name>
    <name type="synonym">Caerostris bankana</name>
    <dbReference type="NCBI Taxonomy" id="172846"/>
    <lineage>
        <taxon>Eukaryota</taxon>
        <taxon>Metazoa</taxon>
        <taxon>Ecdysozoa</taxon>
        <taxon>Arthropoda</taxon>
        <taxon>Chelicerata</taxon>
        <taxon>Arachnida</taxon>
        <taxon>Araneae</taxon>
        <taxon>Araneomorphae</taxon>
        <taxon>Entelegynae</taxon>
        <taxon>Araneoidea</taxon>
        <taxon>Araneidae</taxon>
        <taxon>Caerostris</taxon>
    </lineage>
</organism>
<proteinExistence type="predicted"/>
<name>A0AAV4NXQ7_CAEEX</name>
<evidence type="ECO:0008006" key="3">
    <source>
        <dbReference type="Google" id="ProtNLM"/>
    </source>
</evidence>
<dbReference type="EMBL" id="BPLR01003873">
    <property type="protein sequence ID" value="GIX89533.1"/>
    <property type="molecule type" value="Genomic_DNA"/>
</dbReference>
<gene>
    <name evidence="1" type="ORF">CEXT_547931</name>
</gene>
<dbReference type="AlphaFoldDB" id="A0AAV4NXQ7"/>
<evidence type="ECO:0000313" key="2">
    <source>
        <dbReference type="Proteomes" id="UP001054945"/>
    </source>
</evidence>
<comment type="caution">
    <text evidence="1">The sequence shown here is derived from an EMBL/GenBank/DDBJ whole genome shotgun (WGS) entry which is preliminary data.</text>
</comment>
<accession>A0AAV4NXQ7</accession>
<reference evidence="1 2" key="1">
    <citation type="submission" date="2021-06" db="EMBL/GenBank/DDBJ databases">
        <title>Caerostris extrusa draft genome.</title>
        <authorList>
            <person name="Kono N."/>
            <person name="Arakawa K."/>
        </authorList>
    </citation>
    <scope>NUCLEOTIDE SEQUENCE [LARGE SCALE GENOMIC DNA]</scope>
</reference>
<sequence length="94" mass="10565">MDKAYHIKYLCASLDLFVGVETPVPRGRDANLSTETNGRGKWRREGRIKADPSSAMTFKHKDYQTTTTWALDLPPRDLIGQEIKAGPYEGATPR</sequence>
<dbReference type="Proteomes" id="UP001054945">
    <property type="component" value="Unassembled WGS sequence"/>
</dbReference>
<evidence type="ECO:0000313" key="1">
    <source>
        <dbReference type="EMBL" id="GIX89533.1"/>
    </source>
</evidence>